<dbReference type="EMBL" id="CAJVQC010002260">
    <property type="protein sequence ID" value="CAG8508473.1"/>
    <property type="molecule type" value="Genomic_DNA"/>
</dbReference>
<reference evidence="1" key="1">
    <citation type="submission" date="2021-06" db="EMBL/GenBank/DDBJ databases">
        <authorList>
            <person name="Kallberg Y."/>
            <person name="Tangrot J."/>
            <person name="Rosling A."/>
        </authorList>
    </citation>
    <scope>NUCLEOTIDE SEQUENCE</scope>
    <source>
        <strain evidence="1">MA461A</strain>
    </source>
</reference>
<protein>
    <submittedName>
        <fullName evidence="1">17023_t:CDS:1</fullName>
    </submittedName>
</protein>
<evidence type="ECO:0000313" key="2">
    <source>
        <dbReference type="Proteomes" id="UP000789920"/>
    </source>
</evidence>
<keyword evidence="2" id="KW-1185">Reference proteome</keyword>
<evidence type="ECO:0000313" key="1">
    <source>
        <dbReference type="EMBL" id="CAG8508473.1"/>
    </source>
</evidence>
<organism evidence="1 2">
    <name type="scientific">Racocetra persica</name>
    <dbReference type="NCBI Taxonomy" id="160502"/>
    <lineage>
        <taxon>Eukaryota</taxon>
        <taxon>Fungi</taxon>
        <taxon>Fungi incertae sedis</taxon>
        <taxon>Mucoromycota</taxon>
        <taxon>Glomeromycotina</taxon>
        <taxon>Glomeromycetes</taxon>
        <taxon>Diversisporales</taxon>
        <taxon>Gigasporaceae</taxon>
        <taxon>Racocetra</taxon>
    </lineage>
</organism>
<accession>A0ACA9L720</accession>
<feature type="non-terminal residue" evidence="1">
    <location>
        <position position="1"/>
    </location>
</feature>
<proteinExistence type="predicted"/>
<dbReference type="Proteomes" id="UP000789920">
    <property type="component" value="Unassembled WGS sequence"/>
</dbReference>
<gene>
    <name evidence="1" type="ORF">RPERSI_LOCUS2148</name>
</gene>
<comment type="caution">
    <text evidence="1">The sequence shown here is derived from an EMBL/GenBank/DDBJ whole genome shotgun (WGS) entry which is preliminary data.</text>
</comment>
<name>A0ACA9L720_9GLOM</name>
<sequence>IQFLKELRSHTIVQPDKHGHPKLITARNDPFINPHNRLQLQGWRANIDLKSVLTTYAALQYISKYASKFELRSLGFSEILDRTLRSSSPDKPSITVFQKLLLHTVSEHDYSVQETCHLLLGIPLYQYNDEIDSAGKTGFLPLQIYWSRPKELYDYYQEEINSGYNDLIGSVVDSSEEHCSDSSDNDNMQEINEDEDEDEIRPISDREFDWVGESQKCYPNLENADSFIHEARSAVDTS</sequence>